<dbReference type="InterPro" id="IPR026906">
    <property type="entry name" value="LRR_5"/>
</dbReference>
<dbReference type="Pfam" id="PF13306">
    <property type="entry name" value="LRR_5"/>
    <property type="match status" value="1"/>
</dbReference>
<dbReference type="Proteomes" id="UP001054902">
    <property type="component" value="Unassembled WGS sequence"/>
</dbReference>
<reference evidence="1 2" key="1">
    <citation type="journal article" date="2021" name="Sci. Rep.">
        <title>The genome of the diatom Chaetoceros tenuissimus carries an ancient integrated fragment of an extant virus.</title>
        <authorList>
            <person name="Hongo Y."/>
            <person name="Kimura K."/>
            <person name="Takaki Y."/>
            <person name="Yoshida Y."/>
            <person name="Baba S."/>
            <person name="Kobayashi G."/>
            <person name="Nagasaki K."/>
            <person name="Hano T."/>
            <person name="Tomaru Y."/>
        </authorList>
    </citation>
    <scope>NUCLEOTIDE SEQUENCE [LARGE SCALE GENOMIC DNA]</scope>
    <source>
        <strain evidence="1 2">NIES-3715</strain>
    </source>
</reference>
<organism evidence="1 2">
    <name type="scientific">Chaetoceros tenuissimus</name>
    <dbReference type="NCBI Taxonomy" id="426638"/>
    <lineage>
        <taxon>Eukaryota</taxon>
        <taxon>Sar</taxon>
        <taxon>Stramenopiles</taxon>
        <taxon>Ochrophyta</taxon>
        <taxon>Bacillariophyta</taxon>
        <taxon>Coscinodiscophyceae</taxon>
        <taxon>Chaetocerotophycidae</taxon>
        <taxon>Chaetocerotales</taxon>
        <taxon>Chaetocerotaceae</taxon>
        <taxon>Chaetoceros</taxon>
    </lineage>
</organism>
<dbReference type="SUPFAM" id="SSF52058">
    <property type="entry name" value="L domain-like"/>
    <property type="match status" value="1"/>
</dbReference>
<accession>A0AAD3H9M5</accession>
<name>A0AAD3H9M5_9STRA</name>
<dbReference type="PANTHER" id="PTHR45661:SF3">
    <property type="entry name" value="IG-LIKE DOMAIN-CONTAINING PROTEIN"/>
    <property type="match status" value="1"/>
</dbReference>
<evidence type="ECO:0000313" key="1">
    <source>
        <dbReference type="EMBL" id="GFH55742.1"/>
    </source>
</evidence>
<protein>
    <submittedName>
        <fullName evidence="1">Cell surface leucine-rich repeat-containing protein</fullName>
    </submittedName>
</protein>
<proteinExistence type="predicted"/>
<dbReference type="AlphaFoldDB" id="A0AAD3H9M5"/>
<dbReference type="EMBL" id="BLLK01000051">
    <property type="protein sequence ID" value="GFH55742.1"/>
    <property type="molecule type" value="Genomic_DNA"/>
</dbReference>
<dbReference type="InterPro" id="IPR053139">
    <property type="entry name" value="Surface_bspA-like"/>
</dbReference>
<dbReference type="Gene3D" id="3.80.10.10">
    <property type="entry name" value="Ribonuclease Inhibitor"/>
    <property type="match status" value="1"/>
</dbReference>
<evidence type="ECO:0000313" key="2">
    <source>
        <dbReference type="Proteomes" id="UP001054902"/>
    </source>
</evidence>
<keyword evidence="2" id="KW-1185">Reference proteome</keyword>
<comment type="caution">
    <text evidence="1">The sequence shown here is derived from an EMBL/GenBank/DDBJ whole genome shotgun (WGS) entry which is preliminary data.</text>
</comment>
<sequence>MKPVEVEFIYDGEHLRNTRGDVIERYSIQSLHLVILIVQEGVEHIPRRAFNEFEQLSRLKMADTVKTIGPHAFAHCKNLHEITWSRNLESIGDYAFFCCDKLGSIGFGCTNFIPPSCRRIGVSAFTYCMGLDLCIVPHDTELDRYAFRFSRLDQRPPFQSGDWIKYHQHDDYPLHAMFAKTKINTKEIMQRLTSDEEYLNCPIGWRLYHEKDQYGLTPMDYLNANPYAEKFDEWELMRCRISRFMNFDEF</sequence>
<dbReference type="InterPro" id="IPR032675">
    <property type="entry name" value="LRR_dom_sf"/>
</dbReference>
<gene>
    <name evidence="1" type="ORF">CTEN210_12218</name>
</gene>
<dbReference type="PANTHER" id="PTHR45661">
    <property type="entry name" value="SURFACE ANTIGEN"/>
    <property type="match status" value="1"/>
</dbReference>